<feature type="transmembrane region" description="Helical" evidence="4">
    <location>
        <begin position="49"/>
        <end position="73"/>
    </location>
</feature>
<evidence type="ECO:0000256" key="1">
    <source>
        <dbReference type="ARBA" id="ARBA00022670"/>
    </source>
</evidence>
<dbReference type="PANTHER" id="PTHR43343:SF3">
    <property type="entry name" value="PROTEASE DO-LIKE 8, CHLOROPLASTIC"/>
    <property type="match status" value="1"/>
</dbReference>
<comment type="caution">
    <text evidence="6">The sequence shown here is derived from an EMBL/GenBank/DDBJ whole genome shotgun (WGS) entry which is preliminary data.</text>
</comment>
<dbReference type="PROSITE" id="PS50106">
    <property type="entry name" value="PDZ"/>
    <property type="match status" value="1"/>
</dbReference>
<dbReference type="AlphaFoldDB" id="A0A916NIF5"/>
<dbReference type="GO" id="GO:0006508">
    <property type="term" value="P:proteolysis"/>
    <property type="evidence" value="ECO:0007669"/>
    <property type="project" value="UniProtKB-KW"/>
</dbReference>
<keyword evidence="4" id="KW-0472">Membrane</keyword>
<keyword evidence="7" id="KW-1185">Reference proteome</keyword>
<dbReference type="CDD" id="cd06779">
    <property type="entry name" value="cpPDZ_Deg_HtrA-like"/>
    <property type="match status" value="1"/>
</dbReference>
<dbReference type="RefSeq" id="WP_218116345.1">
    <property type="nucleotide sequence ID" value="NZ_CAJVAP010000039.1"/>
</dbReference>
<feature type="domain" description="PDZ" evidence="5">
    <location>
        <begin position="300"/>
        <end position="376"/>
    </location>
</feature>
<dbReference type="GO" id="GO:0008233">
    <property type="term" value="F:peptidase activity"/>
    <property type="evidence" value="ECO:0007669"/>
    <property type="project" value="UniProtKB-KW"/>
</dbReference>
<dbReference type="Pfam" id="PF13365">
    <property type="entry name" value="Trypsin_2"/>
    <property type="match status" value="1"/>
</dbReference>
<sequence>MADAETTDANPAGTSSTEPEPTKPESESANPTKSEPADARPAWWRRPKAAIGGTAIAALALGIGGGMIGATILPGAPGACNAIAVSETVLPSVVTVWATSSNGGSNGGGNSGGNGSGAIIDADGLVVTNDHVIAPALTDGAVSGALAVTLADGERLDAELVGRDPQTDLAVLRVEREGRLPVIRFGSSADVRTGQPVVALGAPLGQSNTVTAGIISALDRSVALPTGDGGLTMITGALQTDASINPGNSGGALVDCRGRLVGVNTAISTVPDGNGGASGGSIGIGFAVPADTVRAITDELVADGRVDHPSFGIEVSPLPPSAAEQFGVPPGLVVTSVVAGGSAHRAGLQPGDLITRIGEQTTPTPVHLAGFTVRAAPGDSVEVEFIREAESRTVTVTLQPNPIPTTTPTPTQAQTE</sequence>
<reference evidence="6" key="1">
    <citation type="submission" date="2021-06" db="EMBL/GenBank/DDBJ databases">
        <authorList>
            <person name="Criscuolo A."/>
        </authorList>
    </citation>
    <scope>NUCLEOTIDE SEQUENCE</scope>
    <source>
        <strain evidence="6">CIP111803</strain>
    </source>
</reference>
<dbReference type="InterPro" id="IPR001478">
    <property type="entry name" value="PDZ"/>
</dbReference>
<gene>
    <name evidence="6" type="ORF">LEUCIP111803_02421</name>
</gene>
<keyword evidence="4" id="KW-1133">Transmembrane helix</keyword>
<accession>A0A916NIF5</accession>
<dbReference type="Proteomes" id="UP000693892">
    <property type="component" value="Unassembled WGS sequence"/>
</dbReference>
<proteinExistence type="predicted"/>
<organism evidence="6 7">
    <name type="scientific">Leucobacter soli</name>
    <dbReference type="NCBI Taxonomy" id="2812850"/>
    <lineage>
        <taxon>Bacteria</taxon>
        <taxon>Bacillati</taxon>
        <taxon>Actinomycetota</taxon>
        <taxon>Actinomycetes</taxon>
        <taxon>Micrococcales</taxon>
        <taxon>Microbacteriaceae</taxon>
        <taxon>Leucobacter</taxon>
    </lineage>
</organism>
<evidence type="ECO:0000313" key="7">
    <source>
        <dbReference type="Proteomes" id="UP000693892"/>
    </source>
</evidence>
<evidence type="ECO:0000313" key="6">
    <source>
        <dbReference type="EMBL" id="CAG7621279.1"/>
    </source>
</evidence>
<evidence type="ECO:0000259" key="5">
    <source>
        <dbReference type="PROSITE" id="PS50106"/>
    </source>
</evidence>
<name>A0A916NIF5_9MICO</name>
<dbReference type="PANTHER" id="PTHR43343">
    <property type="entry name" value="PEPTIDASE S12"/>
    <property type="match status" value="1"/>
</dbReference>
<evidence type="ECO:0000256" key="2">
    <source>
        <dbReference type="ARBA" id="ARBA00022801"/>
    </source>
</evidence>
<protein>
    <recommendedName>
        <fullName evidence="5">PDZ domain-containing protein</fullName>
    </recommendedName>
</protein>
<dbReference type="InterPro" id="IPR051201">
    <property type="entry name" value="Chloro_Bact_Ser_Proteases"/>
</dbReference>
<evidence type="ECO:0000256" key="4">
    <source>
        <dbReference type="SAM" id="Phobius"/>
    </source>
</evidence>
<feature type="region of interest" description="Disordered" evidence="3">
    <location>
        <begin position="1"/>
        <end position="43"/>
    </location>
</feature>
<dbReference type="SMART" id="SM00228">
    <property type="entry name" value="PDZ"/>
    <property type="match status" value="1"/>
</dbReference>
<keyword evidence="2" id="KW-0378">Hydrolase</keyword>
<evidence type="ECO:0000256" key="3">
    <source>
        <dbReference type="SAM" id="MobiDB-lite"/>
    </source>
</evidence>
<dbReference type="EMBL" id="CAJVAP010000039">
    <property type="protein sequence ID" value="CAG7621279.1"/>
    <property type="molecule type" value="Genomic_DNA"/>
</dbReference>
<dbReference type="Pfam" id="PF13180">
    <property type="entry name" value="PDZ_2"/>
    <property type="match status" value="1"/>
</dbReference>
<keyword evidence="1" id="KW-0645">Protease</keyword>
<keyword evidence="4" id="KW-0812">Transmembrane</keyword>